<evidence type="ECO:0000256" key="1">
    <source>
        <dbReference type="SAM" id="MobiDB-lite"/>
    </source>
</evidence>
<reference evidence="2 3" key="1">
    <citation type="submission" date="2020-07" db="EMBL/GenBank/DDBJ databases">
        <title>Sequencing the genomes of 1000 actinobacteria strains.</title>
        <authorList>
            <person name="Klenk H.-P."/>
        </authorList>
    </citation>
    <scope>NUCLEOTIDE SEQUENCE [LARGE SCALE GENOMIC DNA]</scope>
    <source>
        <strain evidence="2 3">DSM 19970</strain>
    </source>
</reference>
<accession>A0A7Y9Z7T5</accession>
<name>A0A7Y9Z7T5_9MICO</name>
<dbReference type="Proteomes" id="UP000547973">
    <property type="component" value="Unassembled WGS sequence"/>
</dbReference>
<sequence length="114" mass="12153">MTPRDNDLAIRLAKAGSRTAASAKPPLPAAGSQAPETGVTMPKGTSVRTKTVRVTTDLSPRDYRTLVKFCSEAAGDLAVARVPHSVAVRLLIERLSTDRTMQLALIEEIRAAKA</sequence>
<evidence type="ECO:0000313" key="3">
    <source>
        <dbReference type="Proteomes" id="UP000547973"/>
    </source>
</evidence>
<keyword evidence="3" id="KW-1185">Reference proteome</keyword>
<dbReference type="EMBL" id="JACBZO010000001">
    <property type="protein sequence ID" value="NYI40354.1"/>
    <property type="molecule type" value="Genomic_DNA"/>
</dbReference>
<organism evidence="2 3">
    <name type="scientific">Demequina lutea</name>
    <dbReference type="NCBI Taxonomy" id="431489"/>
    <lineage>
        <taxon>Bacteria</taxon>
        <taxon>Bacillati</taxon>
        <taxon>Actinomycetota</taxon>
        <taxon>Actinomycetes</taxon>
        <taxon>Micrococcales</taxon>
        <taxon>Demequinaceae</taxon>
        <taxon>Demequina</taxon>
    </lineage>
</organism>
<comment type="caution">
    <text evidence="2">The sequence shown here is derived from an EMBL/GenBank/DDBJ whole genome shotgun (WGS) entry which is preliminary data.</text>
</comment>
<protein>
    <submittedName>
        <fullName evidence="2">Uncharacterized protein</fullName>
    </submittedName>
</protein>
<gene>
    <name evidence="2" type="ORF">BKA03_000473</name>
</gene>
<evidence type="ECO:0000313" key="2">
    <source>
        <dbReference type="EMBL" id="NYI40354.1"/>
    </source>
</evidence>
<proteinExistence type="predicted"/>
<feature type="region of interest" description="Disordered" evidence="1">
    <location>
        <begin position="13"/>
        <end position="51"/>
    </location>
</feature>
<dbReference type="AlphaFoldDB" id="A0A7Y9Z7T5"/>